<dbReference type="InterPro" id="IPR001895">
    <property type="entry name" value="RASGEF_cat_dom"/>
</dbReference>
<dbReference type="InterPro" id="IPR036964">
    <property type="entry name" value="RASGEF_cat_dom_sf"/>
</dbReference>
<evidence type="ECO:0000313" key="6">
    <source>
        <dbReference type="EMBL" id="KAJ7044183.1"/>
    </source>
</evidence>
<dbReference type="SUPFAM" id="SSF48366">
    <property type="entry name" value="Ras GEF"/>
    <property type="match status" value="1"/>
</dbReference>
<accession>A0AAD6X9J4</accession>
<protein>
    <submittedName>
        <fullName evidence="6">Ras guanine nucleotide exchange factor domain-containing protein</fullName>
    </submittedName>
</protein>
<dbReference type="PROSITE" id="PS50212">
    <property type="entry name" value="RASGEF_NTER"/>
    <property type="match status" value="1"/>
</dbReference>
<feature type="domain" description="N-terminal Ras-GEF" evidence="5">
    <location>
        <begin position="552"/>
        <end position="689"/>
    </location>
</feature>
<organism evidence="6 7">
    <name type="scientific">Mycena alexandri</name>
    <dbReference type="NCBI Taxonomy" id="1745969"/>
    <lineage>
        <taxon>Eukaryota</taxon>
        <taxon>Fungi</taxon>
        <taxon>Dikarya</taxon>
        <taxon>Basidiomycota</taxon>
        <taxon>Agaricomycotina</taxon>
        <taxon>Agaricomycetes</taxon>
        <taxon>Agaricomycetidae</taxon>
        <taxon>Agaricales</taxon>
        <taxon>Marasmiineae</taxon>
        <taxon>Mycenaceae</taxon>
        <taxon>Mycena</taxon>
    </lineage>
</organism>
<dbReference type="Pfam" id="PF00617">
    <property type="entry name" value="RasGEF"/>
    <property type="match status" value="1"/>
</dbReference>
<feature type="region of interest" description="Disordered" evidence="3">
    <location>
        <begin position="465"/>
        <end position="515"/>
    </location>
</feature>
<dbReference type="Proteomes" id="UP001218188">
    <property type="component" value="Unassembled WGS sequence"/>
</dbReference>
<feature type="domain" description="Ras-GEF" evidence="4">
    <location>
        <begin position="737"/>
        <end position="965"/>
    </location>
</feature>
<feature type="region of interest" description="Disordered" evidence="3">
    <location>
        <begin position="380"/>
        <end position="453"/>
    </location>
</feature>
<dbReference type="Gene3D" id="1.20.870.10">
    <property type="entry name" value="Son of sevenless (SoS) protein Chain: S domain 1"/>
    <property type="match status" value="1"/>
</dbReference>
<dbReference type="InterPro" id="IPR023578">
    <property type="entry name" value="Ras_GEF_dom_sf"/>
</dbReference>
<evidence type="ECO:0000256" key="1">
    <source>
        <dbReference type="ARBA" id="ARBA00022658"/>
    </source>
</evidence>
<comment type="caution">
    <text evidence="6">The sequence shown here is derived from an EMBL/GenBank/DDBJ whole genome shotgun (WGS) entry which is preliminary data.</text>
</comment>
<dbReference type="InterPro" id="IPR008937">
    <property type="entry name" value="Ras-like_GEF"/>
</dbReference>
<dbReference type="Pfam" id="PF00618">
    <property type="entry name" value="RasGEF_N"/>
    <property type="match status" value="1"/>
</dbReference>
<dbReference type="GO" id="GO:0005085">
    <property type="term" value="F:guanyl-nucleotide exchange factor activity"/>
    <property type="evidence" value="ECO:0007669"/>
    <property type="project" value="UniProtKB-KW"/>
</dbReference>
<sequence>MPLSRADVERLRKLQNQMLGPGLGISTEPVEMSIASDEPATPSSPNECFATRDRLPLDVLFPSLMLPRQVIRTLTHPKQLDTMLTVLPVFCSAVDSVLKSVHSRQFLLRTDHIYALLYVSILGDNEELVKIHQEMLAKKAHVDYEYKHPEHDMEDVVVYVDQIAHRLLQLQRTVENFHRERVKELPPSPDGVEPAVPQLAPYGHLAPQEYVAWNGVPCDHWGNPIEPWVDEALAPRPVEDVIITPTSIEEDTVPLSVDEGVDSPSINDAVPPAVEEACTRLPDPPTPTDIPTVSKDLILPKGNPTVRRQSLPPRNKITIPSNDTPAVRSKSPPPPNNAAPSRSKNPAAVLSTITENTEPQEKPLPALPVHDDESIIPEVEVPSFAGGKPSPDSPISDSTHDGDDSPISDSTHDGSGGYSPISDSTDPTDPFDIGPHSFERPRVAPTPTTQRPGFIQRLLVLHAEFSRPRTRSQAAPPRNTPKLPKRGAPPAPAPATPNGPSFAESTPPPQPQEDHPYIVRQSCIYDRIDPTSEAKIDMPLPTGDIIAVRLDANGEVKAASLPALIQLLTSHHTFPVDDMCETFFLAFRLFSTPLRVLAALQARWDEQPPATHTGMPLDAAQQRVWVHHVAYVRNCLAQLIFTWLDEYWRPLSDACILARLRTWVLSRFRDAQLVQGIVQMVIQALDRATLQAHTSRLTRVLEVERQGAPPVAGPLKIVLLPQDDYRLNIAVFETTEGRERFAEQITALAHKHFRVLDPEASVAKWITGEPIFYELQQLEEEMLMFVAQSVLALATREERVSMIEFWLDVATICVDLRNFSSACAIFGGLVFSPVERLSLTILDVGIPSKEQYRQLNRLFNGANNYSVYRRAIAENAYPAVPLIVVLRKDVISTNEISGPVALTNEPGAAKALINFSAFRLIRRTICTMEACLVPYNILLVGVIQDWIAQQLAVLPRSEHAAIAERMAANSEQLEARAPAPIKKGETWLQTVKGSIATGEFTLHTLPDPGPGPPVRLAAVQVPTKLRKNKSIASLLNLRTRR</sequence>
<feature type="compositionally biased region" description="Pro residues" evidence="3">
    <location>
        <begin position="487"/>
        <end position="497"/>
    </location>
</feature>
<dbReference type="PROSITE" id="PS50009">
    <property type="entry name" value="RASGEF_CAT"/>
    <property type="match status" value="1"/>
</dbReference>
<name>A0AAD6X9J4_9AGAR</name>
<dbReference type="PANTHER" id="PTHR23113:SF99">
    <property type="entry name" value="RASGEF DOMAIN-CONTAINING PROTEIN"/>
    <property type="match status" value="1"/>
</dbReference>
<dbReference type="InterPro" id="IPR000651">
    <property type="entry name" value="Ras-like_Gua-exchang_fac_N"/>
</dbReference>
<dbReference type="AlphaFoldDB" id="A0AAD6X9J4"/>
<gene>
    <name evidence="6" type="ORF">C8F04DRAFT_1250780</name>
</gene>
<dbReference type="SMART" id="SM00229">
    <property type="entry name" value="RasGEFN"/>
    <property type="match status" value="1"/>
</dbReference>
<evidence type="ECO:0000256" key="3">
    <source>
        <dbReference type="SAM" id="MobiDB-lite"/>
    </source>
</evidence>
<dbReference type="GO" id="GO:0007264">
    <property type="term" value="P:small GTPase-mediated signal transduction"/>
    <property type="evidence" value="ECO:0007669"/>
    <property type="project" value="InterPro"/>
</dbReference>
<dbReference type="EMBL" id="JARJCM010000008">
    <property type="protein sequence ID" value="KAJ7044183.1"/>
    <property type="molecule type" value="Genomic_DNA"/>
</dbReference>
<dbReference type="Gene3D" id="1.10.840.10">
    <property type="entry name" value="Ras guanine-nucleotide exchange factors catalytic domain"/>
    <property type="match status" value="1"/>
</dbReference>
<dbReference type="PANTHER" id="PTHR23113">
    <property type="entry name" value="GUANINE NUCLEOTIDE EXCHANGE FACTOR"/>
    <property type="match status" value="1"/>
</dbReference>
<evidence type="ECO:0000256" key="2">
    <source>
        <dbReference type="PROSITE-ProRule" id="PRU00168"/>
    </source>
</evidence>
<evidence type="ECO:0000259" key="5">
    <source>
        <dbReference type="PROSITE" id="PS50212"/>
    </source>
</evidence>
<proteinExistence type="predicted"/>
<dbReference type="CDD" id="cd06224">
    <property type="entry name" value="REM"/>
    <property type="match status" value="1"/>
</dbReference>
<keyword evidence="7" id="KW-1185">Reference proteome</keyword>
<feature type="region of interest" description="Disordered" evidence="3">
    <location>
        <begin position="277"/>
        <end position="345"/>
    </location>
</feature>
<reference evidence="6" key="1">
    <citation type="submission" date="2023-03" db="EMBL/GenBank/DDBJ databases">
        <title>Massive genome expansion in bonnet fungi (Mycena s.s.) driven by repeated elements and novel gene families across ecological guilds.</title>
        <authorList>
            <consortium name="Lawrence Berkeley National Laboratory"/>
            <person name="Harder C.B."/>
            <person name="Miyauchi S."/>
            <person name="Viragh M."/>
            <person name="Kuo A."/>
            <person name="Thoen E."/>
            <person name="Andreopoulos B."/>
            <person name="Lu D."/>
            <person name="Skrede I."/>
            <person name="Drula E."/>
            <person name="Henrissat B."/>
            <person name="Morin E."/>
            <person name="Kohler A."/>
            <person name="Barry K."/>
            <person name="LaButti K."/>
            <person name="Morin E."/>
            <person name="Salamov A."/>
            <person name="Lipzen A."/>
            <person name="Mereny Z."/>
            <person name="Hegedus B."/>
            <person name="Baldrian P."/>
            <person name="Stursova M."/>
            <person name="Weitz H."/>
            <person name="Taylor A."/>
            <person name="Grigoriev I.V."/>
            <person name="Nagy L.G."/>
            <person name="Martin F."/>
            <person name="Kauserud H."/>
        </authorList>
    </citation>
    <scope>NUCLEOTIDE SEQUENCE</scope>
    <source>
        <strain evidence="6">CBHHK200</strain>
    </source>
</reference>
<evidence type="ECO:0000313" key="7">
    <source>
        <dbReference type="Proteomes" id="UP001218188"/>
    </source>
</evidence>
<keyword evidence="1 2" id="KW-0344">Guanine-nucleotide releasing factor</keyword>
<evidence type="ECO:0000259" key="4">
    <source>
        <dbReference type="PROSITE" id="PS50009"/>
    </source>
</evidence>
<dbReference type="SMART" id="SM00147">
    <property type="entry name" value="RasGEF"/>
    <property type="match status" value="1"/>
</dbReference>